<feature type="signal peptide" evidence="1">
    <location>
        <begin position="1"/>
        <end position="19"/>
    </location>
</feature>
<reference evidence="2" key="1">
    <citation type="submission" date="2023-04" db="EMBL/GenBank/DDBJ databases">
        <title>Black Yeasts Isolated from many extreme environments.</title>
        <authorList>
            <person name="Coleine C."/>
            <person name="Stajich J.E."/>
            <person name="Selbmann L."/>
        </authorList>
    </citation>
    <scope>NUCLEOTIDE SEQUENCE</scope>
    <source>
        <strain evidence="2">CCFEE 5312</strain>
    </source>
</reference>
<comment type="caution">
    <text evidence="2">The sequence shown here is derived from an EMBL/GenBank/DDBJ whole genome shotgun (WGS) entry which is preliminary data.</text>
</comment>
<accession>A0AAJ0DK91</accession>
<proteinExistence type="predicted"/>
<name>A0AAJ0DK91_9PEZI</name>
<gene>
    <name evidence="2" type="ORF">LTR09_006979</name>
</gene>
<protein>
    <submittedName>
        <fullName evidence="2">Uncharacterized protein</fullName>
    </submittedName>
</protein>
<dbReference type="EMBL" id="JAWDJX010000023">
    <property type="protein sequence ID" value="KAK3052025.1"/>
    <property type="molecule type" value="Genomic_DNA"/>
</dbReference>
<evidence type="ECO:0000313" key="2">
    <source>
        <dbReference type="EMBL" id="KAK3052025.1"/>
    </source>
</evidence>
<organism evidence="2 3">
    <name type="scientific">Extremus antarcticus</name>
    <dbReference type="NCBI Taxonomy" id="702011"/>
    <lineage>
        <taxon>Eukaryota</taxon>
        <taxon>Fungi</taxon>
        <taxon>Dikarya</taxon>
        <taxon>Ascomycota</taxon>
        <taxon>Pezizomycotina</taxon>
        <taxon>Dothideomycetes</taxon>
        <taxon>Dothideomycetidae</taxon>
        <taxon>Mycosphaerellales</taxon>
        <taxon>Extremaceae</taxon>
        <taxon>Extremus</taxon>
    </lineage>
</organism>
<keyword evidence="3" id="KW-1185">Reference proteome</keyword>
<dbReference type="Proteomes" id="UP001271007">
    <property type="component" value="Unassembled WGS sequence"/>
</dbReference>
<dbReference type="AlphaFoldDB" id="A0AAJ0DK91"/>
<sequence>MSLSTRAALVAALAAFSAASPMKTSPTRMTASPVRRQAASSTDYCVNVAQDSVTAAAGVWNDLGVGSFFDEYLSAGGESGWLNRMANEVFVGSGDPGSYGCGQRDQSCLEQLSDCGELQAEGRGREYWIFNAVQKMQGNFERAHENLQDSVIDAGLSVSQIAADFEVKMQTDQEILRWVAAAFGMAGGAVGYGTGAAVNALKATATMFGGVFAGSALGAPPVVIDPSNEMDSTLKDIFHAQLTILDSTLKTATGGQGDYASLPDQGGDYGTSTAKYFVDGRFLVQGESISQFFSEGYANLKKKLVDIALQQYKYIVVHNENFLDADSCGANSGHFWMDLAGGRCMVLAAPTGEGWYVPAAQDKINKIQDSYGINVFDYYTAACDCSMNGSGTTDVDNLPADGALPQCFYNIQCSDAEICAYDNTFLDGDDWPICWVADFE</sequence>
<evidence type="ECO:0000313" key="3">
    <source>
        <dbReference type="Proteomes" id="UP001271007"/>
    </source>
</evidence>
<evidence type="ECO:0000256" key="1">
    <source>
        <dbReference type="SAM" id="SignalP"/>
    </source>
</evidence>
<keyword evidence="1" id="KW-0732">Signal</keyword>
<feature type="chain" id="PRO_5042503714" evidence="1">
    <location>
        <begin position="20"/>
        <end position="440"/>
    </location>
</feature>